<dbReference type="OrthoDB" id="5912862at2759"/>
<dbReference type="GO" id="GO:0003682">
    <property type="term" value="F:chromatin binding"/>
    <property type="evidence" value="ECO:0007669"/>
    <property type="project" value="TreeGrafter"/>
</dbReference>
<dbReference type="SUPFAM" id="SSF47769">
    <property type="entry name" value="SAM/Pointed domain"/>
    <property type="match status" value="1"/>
</dbReference>
<sequence>MNKPIEKTQKVLMKTSNKSRGGKDVEFRSKKQKNELHILKMSQEWDLRRQQRRLDRQKWVEERRNQKLPIWQRVGNLRVQANEEGILHEAGNQNVNNKEHTENSNEIGKAGVANNHKLEEKVRKTLIESQANEKGDTLHDKSSPGPEFVRLRHSIDQKRDSTGKIQFIKSEQVRTMKQTFVYNVKALETSHVSTAQIRDHGSNIAVKNSSKSPTANDNDNYEEQHYERKIVPEKETKPAPSPKRVDGSVAIQKIPTGEGVRKERKRKLEVGMTDEETRLMPKLMCVDKPTTLENIYERENNPITTTTSSSISHSMVHHIQGDLDTSVKGEKSVPQIKQCYSLLDRGEDENAFFVKTPQSKSTPVAVALTTPVVTTTAPFTAKGQASLPSVTPDPGCLVYLSNSTVQTHLPGVTRHPRSGYLVPVYKTNKREPAYTFLPATSQHSHRARDNLSPEGHLSNRKSDDCVSVGSTSTPMSYPFPHSKPCARETHGACTSAGSKGKVIHPPQSQPSLYRESVSLNARALSSYESSSSSAAVTLTNTSQMDPLYVNGALPGGEGKPHLPNRTHTYTQHHRTGPHVGPLRIIKDERTDSPMASDDKCSAVPSEKFHYPAICRTPDSAPSQTPTTQDAIFNPMSIYVRPRLVPREVVSVGHGSEPSPPLVEYIKTDAICEKELTKWDAKNVRDFIAATDCKDKAELFLEEEIDGKALLSLSPEMLMKGMSLKLGPAVKLYNHIVNLRTALLI</sequence>
<feature type="compositionally biased region" description="Basic and acidic residues" evidence="1">
    <location>
        <begin position="222"/>
        <end position="237"/>
    </location>
</feature>
<dbReference type="InterPro" id="IPR050548">
    <property type="entry name" value="PcG_chromatin_remod_factors"/>
</dbReference>
<evidence type="ECO:0000256" key="1">
    <source>
        <dbReference type="SAM" id="MobiDB-lite"/>
    </source>
</evidence>
<feature type="compositionally biased region" description="Polar residues" evidence="1">
    <location>
        <begin position="205"/>
        <end position="218"/>
    </location>
</feature>
<reference evidence="4" key="1">
    <citation type="journal article" date="2017" name="bioRxiv">
        <title>Comparative analysis of the genomes of Stylophora pistillata and Acropora digitifera provides evidence for extensive differences between species of corals.</title>
        <authorList>
            <person name="Voolstra C.R."/>
            <person name="Li Y."/>
            <person name="Liew Y.J."/>
            <person name="Baumgarten S."/>
            <person name="Zoccola D."/>
            <person name="Flot J.-F."/>
            <person name="Tambutte S."/>
            <person name="Allemand D."/>
            <person name="Aranda M."/>
        </authorList>
    </citation>
    <scope>NUCLEOTIDE SEQUENCE [LARGE SCALE GENOMIC DNA]</scope>
</reference>
<proteinExistence type="predicted"/>
<keyword evidence="4" id="KW-1185">Reference proteome</keyword>
<feature type="region of interest" description="Disordered" evidence="1">
    <location>
        <begin position="440"/>
        <end position="469"/>
    </location>
</feature>
<gene>
    <name evidence="3" type="primary">Phc2</name>
    <name evidence="3" type="ORF">AWC38_SpisGene2383</name>
</gene>
<dbReference type="STRING" id="50429.A0A2B4SWC8"/>
<evidence type="ECO:0000259" key="2">
    <source>
        <dbReference type="PROSITE" id="PS50105"/>
    </source>
</evidence>
<dbReference type="SMART" id="SM00454">
    <property type="entry name" value="SAM"/>
    <property type="match status" value="1"/>
</dbReference>
<dbReference type="PANTHER" id="PTHR12247">
    <property type="entry name" value="POLYCOMB GROUP PROTEIN"/>
    <property type="match status" value="1"/>
</dbReference>
<dbReference type="PANTHER" id="PTHR12247:SF131">
    <property type="entry name" value="LD05287P"/>
    <property type="match status" value="1"/>
</dbReference>
<feature type="domain" description="SAM" evidence="2">
    <location>
        <begin position="678"/>
        <end position="741"/>
    </location>
</feature>
<feature type="region of interest" description="Disordered" evidence="1">
    <location>
        <begin position="487"/>
        <end position="511"/>
    </location>
</feature>
<feature type="region of interest" description="Disordered" evidence="1">
    <location>
        <begin position="1"/>
        <end position="24"/>
    </location>
</feature>
<evidence type="ECO:0000313" key="4">
    <source>
        <dbReference type="Proteomes" id="UP000225706"/>
    </source>
</evidence>
<evidence type="ECO:0000313" key="3">
    <source>
        <dbReference type="EMBL" id="PFX32747.1"/>
    </source>
</evidence>
<dbReference type="InterPro" id="IPR001660">
    <property type="entry name" value="SAM"/>
</dbReference>
<dbReference type="InterPro" id="IPR013761">
    <property type="entry name" value="SAM/pointed_sf"/>
</dbReference>
<name>A0A2B4SWC8_STYPI</name>
<feature type="region of interest" description="Disordered" evidence="1">
    <location>
        <begin position="200"/>
        <end position="245"/>
    </location>
</feature>
<dbReference type="GO" id="GO:0005634">
    <property type="term" value="C:nucleus"/>
    <property type="evidence" value="ECO:0007669"/>
    <property type="project" value="TreeGrafter"/>
</dbReference>
<dbReference type="GO" id="GO:0042393">
    <property type="term" value="F:histone binding"/>
    <property type="evidence" value="ECO:0007669"/>
    <property type="project" value="TreeGrafter"/>
</dbReference>
<dbReference type="AlphaFoldDB" id="A0A2B4SWC8"/>
<dbReference type="CDD" id="cd09509">
    <property type="entry name" value="SAM_Polycomb"/>
    <property type="match status" value="1"/>
</dbReference>
<dbReference type="Proteomes" id="UP000225706">
    <property type="component" value="Unassembled WGS sequence"/>
</dbReference>
<dbReference type="PROSITE" id="PS50105">
    <property type="entry name" value="SAM_DOMAIN"/>
    <property type="match status" value="1"/>
</dbReference>
<comment type="caution">
    <text evidence="3">The sequence shown here is derived from an EMBL/GenBank/DDBJ whole genome shotgun (WGS) entry which is preliminary data.</text>
</comment>
<dbReference type="Pfam" id="PF00536">
    <property type="entry name" value="SAM_1"/>
    <property type="match status" value="1"/>
</dbReference>
<accession>A0A2B4SWC8</accession>
<organism evidence="3 4">
    <name type="scientific">Stylophora pistillata</name>
    <name type="common">Smooth cauliflower coral</name>
    <dbReference type="NCBI Taxonomy" id="50429"/>
    <lineage>
        <taxon>Eukaryota</taxon>
        <taxon>Metazoa</taxon>
        <taxon>Cnidaria</taxon>
        <taxon>Anthozoa</taxon>
        <taxon>Hexacorallia</taxon>
        <taxon>Scleractinia</taxon>
        <taxon>Astrocoeniina</taxon>
        <taxon>Pocilloporidae</taxon>
        <taxon>Stylophora</taxon>
    </lineage>
</organism>
<protein>
    <submittedName>
        <fullName evidence="3">Polyhomeotic-like protein 2</fullName>
    </submittedName>
</protein>
<dbReference type="EMBL" id="LSMT01000019">
    <property type="protein sequence ID" value="PFX32747.1"/>
    <property type="molecule type" value="Genomic_DNA"/>
</dbReference>
<dbReference type="Gene3D" id="1.10.150.50">
    <property type="entry name" value="Transcription Factor, Ets-1"/>
    <property type="match status" value="1"/>
</dbReference>
<dbReference type="GO" id="GO:0045892">
    <property type="term" value="P:negative regulation of DNA-templated transcription"/>
    <property type="evidence" value="ECO:0007669"/>
    <property type="project" value="TreeGrafter"/>
</dbReference>